<dbReference type="OrthoDB" id="5198230at2"/>
<proteinExistence type="predicted"/>
<feature type="transmembrane region" description="Helical" evidence="2">
    <location>
        <begin position="67"/>
        <end position="91"/>
    </location>
</feature>
<dbReference type="AlphaFoldDB" id="A0A1Q5Q489"/>
<reference evidence="5" key="1">
    <citation type="submission" date="2016-12" db="EMBL/GenBank/DDBJ databases">
        <authorList>
            <person name="Meng X."/>
        </authorList>
    </citation>
    <scope>NUCLEOTIDE SEQUENCE [LARGE SCALE GENOMIC DNA]</scope>
    <source>
        <strain evidence="5">DSM 19116</strain>
    </source>
</reference>
<sequence>MRNRSLAAILALACCLVVFIGSLPPAIRLRPQVTTAEHSRDYRPGPGYGPHSGEEVFPPAAPDLSDLLAAAGAVFFVVIVLGAIFGVGLWLHRSAKRRGSAEQVDDGARFDALITAEEPIYAHQVARARSALADLDVSPTDRVIATWVELERAASAKIGARSASVTPAEWARERLVRSGADEAATQQLIDLYHRARFRPNTTSTNDDIAAAHAALETIEASLAEAPKAGSRR</sequence>
<feature type="domain" description="Protein-glutamine gamma-glutamyltransferase-like C-terminal" evidence="3">
    <location>
        <begin position="147"/>
        <end position="215"/>
    </location>
</feature>
<comment type="caution">
    <text evidence="4">The sequence shown here is derived from an EMBL/GenBank/DDBJ whole genome shotgun (WGS) entry which is preliminary data.</text>
</comment>
<dbReference type="InterPro" id="IPR025403">
    <property type="entry name" value="TgpA-like_C"/>
</dbReference>
<keyword evidence="2" id="KW-0812">Transmembrane</keyword>
<accession>A0A1Q5Q489</accession>
<evidence type="ECO:0000313" key="4">
    <source>
        <dbReference type="EMBL" id="OKL54616.1"/>
    </source>
</evidence>
<keyword evidence="2" id="KW-0472">Membrane</keyword>
<dbReference type="Pfam" id="PF13559">
    <property type="entry name" value="DUF4129"/>
    <property type="match status" value="1"/>
</dbReference>
<keyword evidence="2" id="KW-1133">Transmembrane helix</keyword>
<name>A0A1Q5Q489_9ACTO</name>
<organism evidence="4 5">
    <name type="scientific">Bowdeniella nasicola</name>
    <dbReference type="NCBI Taxonomy" id="208480"/>
    <lineage>
        <taxon>Bacteria</taxon>
        <taxon>Bacillati</taxon>
        <taxon>Actinomycetota</taxon>
        <taxon>Actinomycetes</taxon>
        <taxon>Actinomycetales</taxon>
        <taxon>Actinomycetaceae</taxon>
        <taxon>Bowdeniella</taxon>
    </lineage>
</organism>
<feature type="region of interest" description="Disordered" evidence="1">
    <location>
        <begin position="34"/>
        <end position="55"/>
    </location>
</feature>
<keyword evidence="5" id="KW-1185">Reference proteome</keyword>
<dbReference type="EMBL" id="MQVR01000011">
    <property type="protein sequence ID" value="OKL54616.1"/>
    <property type="molecule type" value="Genomic_DNA"/>
</dbReference>
<gene>
    <name evidence="4" type="ORF">BSZ39_03185</name>
</gene>
<dbReference type="RefSeq" id="WP_073715943.1">
    <property type="nucleotide sequence ID" value="NZ_MQVR01000011.1"/>
</dbReference>
<protein>
    <recommendedName>
        <fullName evidence="3">Protein-glutamine gamma-glutamyltransferase-like C-terminal domain-containing protein</fullName>
    </recommendedName>
</protein>
<evidence type="ECO:0000313" key="5">
    <source>
        <dbReference type="Proteomes" id="UP000185628"/>
    </source>
</evidence>
<evidence type="ECO:0000259" key="3">
    <source>
        <dbReference type="Pfam" id="PF13559"/>
    </source>
</evidence>
<evidence type="ECO:0000256" key="2">
    <source>
        <dbReference type="SAM" id="Phobius"/>
    </source>
</evidence>
<dbReference type="Proteomes" id="UP000185628">
    <property type="component" value="Unassembled WGS sequence"/>
</dbReference>
<evidence type="ECO:0000256" key="1">
    <source>
        <dbReference type="SAM" id="MobiDB-lite"/>
    </source>
</evidence>